<keyword evidence="4" id="KW-1185">Reference proteome</keyword>
<gene>
    <name evidence="3" type="primary">GST1</name>
    <name evidence="3" type="ORF">AK812_SmicGene3588</name>
</gene>
<dbReference type="Gene3D" id="3.40.30.10">
    <property type="entry name" value="Glutaredoxin"/>
    <property type="match status" value="1"/>
</dbReference>
<dbReference type="InterPro" id="IPR004045">
    <property type="entry name" value="Glutathione_S-Trfase_N"/>
</dbReference>
<dbReference type="CDD" id="cd03039">
    <property type="entry name" value="GST_N_Sigma_like"/>
    <property type="match status" value="1"/>
</dbReference>
<name>A0A1Q9EYL4_SYMMI</name>
<dbReference type="PANTHER" id="PTHR11571:SF150">
    <property type="entry name" value="GLUTATHIONE S-TRANSFERASE"/>
    <property type="match status" value="1"/>
</dbReference>
<feature type="region of interest" description="Disordered" evidence="1">
    <location>
        <begin position="1459"/>
        <end position="1482"/>
    </location>
</feature>
<dbReference type="PROSITE" id="PS50404">
    <property type="entry name" value="GST_NTER"/>
    <property type="match status" value="1"/>
</dbReference>
<organism evidence="3 4">
    <name type="scientific">Symbiodinium microadriaticum</name>
    <name type="common">Dinoflagellate</name>
    <name type="synonym">Zooxanthella microadriatica</name>
    <dbReference type="NCBI Taxonomy" id="2951"/>
    <lineage>
        <taxon>Eukaryota</taxon>
        <taxon>Sar</taxon>
        <taxon>Alveolata</taxon>
        <taxon>Dinophyceae</taxon>
        <taxon>Suessiales</taxon>
        <taxon>Symbiodiniaceae</taxon>
        <taxon>Symbiodinium</taxon>
    </lineage>
</organism>
<dbReference type="GO" id="GO:0004364">
    <property type="term" value="F:glutathione transferase activity"/>
    <property type="evidence" value="ECO:0007669"/>
    <property type="project" value="TreeGrafter"/>
</dbReference>
<comment type="caution">
    <text evidence="3">The sequence shown here is derived from an EMBL/GenBank/DDBJ whole genome shotgun (WGS) entry which is preliminary data.</text>
</comment>
<dbReference type="InterPro" id="IPR036249">
    <property type="entry name" value="Thioredoxin-like_sf"/>
</dbReference>
<dbReference type="Proteomes" id="UP000186817">
    <property type="component" value="Unassembled WGS sequence"/>
</dbReference>
<dbReference type="Gene3D" id="1.20.1050.10">
    <property type="match status" value="1"/>
</dbReference>
<dbReference type="GO" id="GO:0006749">
    <property type="term" value="P:glutathione metabolic process"/>
    <property type="evidence" value="ECO:0007669"/>
    <property type="project" value="TreeGrafter"/>
</dbReference>
<evidence type="ECO:0000256" key="1">
    <source>
        <dbReference type="SAM" id="MobiDB-lite"/>
    </source>
</evidence>
<evidence type="ECO:0000259" key="2">
    <source>
        <dbReference type="PROSITE" id="PS50404"/>
    </source>
</evidence>
<sequence>MKQTLAAILVASTRGIVIHAPTGSNFEFGNPKCPCVGVVGLDGTTEVKVSKNMTADFPADFGARCAAWDNKRNGAYCMEGQDPGADKGWCAEPYCFVDPCNCDLDVPPTLANSYLPDASYQGKGLWYSYVTCGGKDYWMDAETKKQKQEATGVCAKKVDEKKWGKKSCRCVGYDGTPGTVNVTIDKKELKYPADTGATCESWDAKRHPDCAGDKPAGWCKQEWCYVDPCDCDLDVPPKTSSYLPSGMVNGKPVYFSYATCGTSDSYSATNKESCVFQKSQENCTKLDKCAWDGKACLGKDIVKACSAHSGAGAIKATFAVALAFAAAVNTSSASSGTWSGQTARSNRQLGALSSTYERLLLAHMQTHLPHRQYELARAQESRTSMFFTRLLHEFLFAQQPWGAGSFVPSTDIRLQPAALHCSRLVMLHILANPCFRQGCEETADRMMFAAGRNARITREMALLGPAAVQMVAELLMKLQSQKEVCLEAVTSLTRLWLILLQPWKAPRLYAWYLTLRPTEPRLEPPQPSTTKTTRPVDVALLGLEPETTGEPPVPFVPKEALEELQSSVSAGTRFAAAAGLTSAGLAMAASTAATSQLVPGEGDPSSWRNYVRGFQGAYLLLEAILCTPLHAELCLELVRHGAGWDRNDSIFANVGLTAARPSSAGNWGNSPSPTAAQLLRQRHAIQALKALGQTLLAFDGQLLQILQKLPPDSGQWLAERGIPLESPMLPIFEDNSIRPQLMRAVSITWAALLSAASMVELQPLLAAVSRQLQHASLWVPGRFPALEDTNKHRPFAQQVLQELGQGSSLASSSPPRAPSAPVAAQPAAATLPSVEFTGSEWQRPLRGGEFEPFLCLSYWLANAIDQALGRPPLRTGCGPVPQTEWPRMFANWKLTICVNLILFLALWWCSSGVLCPASAPVRPVRPVCHDEGAYVTKSDTQGAQSWMKRPASAMAEPLKLYYFPVMAKGLGPALVCELSGLSWLGPKDLGFTRDDWPKLKESGKCAFGQLPLLEVGSTCISQSIAIVNYIGKLAGTEGATAEDFATSQTLLAEGEDLYAAMQKFQPTRSVKLGEYGRDGITLKGNATAHAKFWEEWVPDQLQKLETLLKGKNQFTAKGETLELYAWETDYWVQNAIRSHMDTLMQELNEQTKKSLLLEIDNAKEEMQHSLTSKLETTTEATGRKLQDLHKLVRDLADAPRESMDAHALGEDLWDSLRPVLTQWSQNQGDKTLKVLQDAVTGTTPSAATTPTPTLQPLEDKLKDYHAAVMAQLQDLHGAVTTTTLNKVDKLHTTVDAVAAETKTLAGYLREDHAILVRVRDRVDEVSKESLGHRSAVLAEIKNHSPIIREIQKVATRSAEMAERTNLLLGKGDPSPWETELRNICEDTAKTLLWVSGQETELKDRTHKIESQITGMLDVVNDVGTALERHSETMGMRLRMLNDIQGGLEKVLATLATRSSTVPSAPQQPPHFAQASTFGRSRVPPAPTHTPTIVEEFTNQQPILQTNTHSQPSSAPPVLVTNLDALTQAFTTPNWETDGLWVQDPAGTIPKQHLDQTIMGRVQSLRQLTLSEFFALSEVGELYLWAMLHQMKLCKSELFSATPKLGEFYARIAGLAGVKKVVSGASTYGEWEQYFVNPE</sequence>
<dbReference type="InterPro" id="IPR050213">
    <property type="entry name" value="GST_superfamily"/>
</dbReference>
<protein>
    <submittedName>
        <fullName evidence="3">Glutathione S-transferase 1</fullName>
    </submittedName>
</protein>
<dbReference type="OrthoDB" id="430581at2759"/>
<keyword evidence="3" id="KW-0808">Transferase</keyword>
<evidence type="ECO:0000313" key="3">
    <source>
        <dbReference type="EMBL" id="OLQ12475.1"/>
    </source>
</evidence>
<reference evidence="3 4" key="1">
    <citation type="submission" date="2016-02" db="EMBL/GenBank/DDBJ databases">
        <title>Genome analysis of coral dinoflagellate symbionts highlights evolutionary adaptations to a symbiotic lifestyle.</title>
        <authorList>
            <person name="Aranda M."/>
            <person name="Li Y."/>
            <person name="Liew Y.J."/>
            <person name="Baumgarten S."/>
            <person name="Simakov O."/>
            <person name="Wilson M."/>
            <person name="Piel J."/>
            <person name="Ashoor H."/>
            <person name="Bougouffa S."/>
            <person name="Bajic V.B."/>
            <person name="Ryu T."/>
            <person name="Ravasi T."/>
            <person name="Bayer T."/>
            <person name="Micklem G."/>
            <person name="Kim H."/>
            <person name="Bhak J."/>
            <person name="Lajeunesse T.C."/>
            <person name="Voolstra C.R."/>
        </authorList>
    </citation>
    <scope>NUCLEOTIDE SEQUENCE [LARGE SCALE GENOMIC DNA]</scope>
    <source>
        <strain evidence="3 4">CCMP2467</strain>
    </source>
</reference>
<proteinExistence type="predicted"/>
<dbReference type="SUPFAM" id="SSF52833">
    <property type="entry name" value="Thioredoxin-like"/>
    <property type="match status" value="1"/>
</dbReference>
<dbReference type="PANTHER" id="PTHR11571">
    <property type="entry name" value="GLUTATHIONE S-TRANSFERASE"/>
    <property type="match status" value="1"/>
</dbReference>
<feature type="domain" description="GST N-terminal" evidence="2">
    <location>
        <begin position="956"/>
        <end position="1038"/>
    </location>
</feature>
<dbReference type="SUPFAM" id="SSF58104">
    <property type="entry name" value="Methyl-accepting chemotaxis protein (MCP) signaling domain"/>
    <property type="match status" value="1"/>
</dbReference>
<evidence type="ECO:0000313" key="4">
    <source>
        <dbReference type="Proteomes" id="UP000186817"/>
    </source>
</evidence>
<accession>A0A1Q9EYL4</accession>
<dbReference type="EMBL" id="LSRX01000042">
    <property type="protein sequence ID" value="OLQ12475.1"/>
    <property type="molecule type" value="Genomic_DNA"/>
</dbReference>